<proteinExistence type="predicted"/>
<feature type="chain" id="PRO_5013817072" evidence="1">
    <location>
        <begin position="34"/>
        <end position="281"/>
    </location>
</feature>
<evidence type="ECO:0000313" key="2">
    <source>
        <dbReference type="EMBL" id="ATQ70525.1"/>
    </source>
</evidence>
<evidence type="ECO:0000313" key="3">
    <source>
        <dbReference type="Proteomes" id="UP000230709"/>
    </source>
</evidence>
<protein>
    <submittedName>
        <fullName evidence="2">DUF3108 domain-containing protein</fullName>
    </submittedName>
</protein>
<sequence>MARVSFVLVRARGAVRGLAASLLTLAAAGPAFAAETLKANYSLSLIGFSIGHASAQGVFDGRTYRIDISMRTSGLASLVNDTRGAATAAGALARGGPQPSRYANTTSNSYETRTVRMALAGNAVRAVEVEPTPWDMPVRIPVTEGNKTHITDPVSALLMTVPENEPLTGPSACNRTIPVFDGVTRFDVTLQYVETRMVQTRGYEGPVSVCAARYTPISGHRPDSVSTRFMAENNDITVWLAPMPNAHMVVPYRLALRTSAGMLVVEPAEFRLGGRRQASEQ</sequence>
<dbReference type="Pfam" id="PF11306">
    <property type="entry name" value="DUF3108"/>
    <property type="match status" value="1"/>
</dbReference>
<dbReference type="KEGG" id="mtw:CQW49_20690"/>
<accession>A0A2D2D6C0</accession>
<evidence type="ECO:0000256" key="1">
    <source>
        <dbReference type="SAM" id="SignalP"/>
    </source>
</evidence>
<dbReference type="EMBL" id="CP023737">
    <property type="protein sequence ID" value="ATQ70525.1"/>
    <property type="molecule type" value="Genomic_DNA"/>
</dbReference>
<organism evidence="2 3">
    <name type="scientific">Methylosinus trichosporium (strain ATCC 35070 / NCIMB 11131 / UNIQEM 75 / OB3b)</name>
    <dbReference type="NCBI Taxonomy" id="595536"/>
    <lineage>
        <taxon>Bacteria</taxon>
        <taxon>Pseudomonadati</taxon>
        <taxon>Pseudomonadota</taxon>
        <taxon>Alphaproteobacteria</taxon>
        <taxon>Hyphomicrobiales</taxon>
        <taxon>Methylocystaceae</taxon>
        <taxon>Methylosinus</taxon>
    </lineage>
</organism>
<dbReference type="AlphaFoldDB" id="A0A2D2D6C0"/>
<dbReference type="InterPro" id="IPR021457">
    <property type="entry name" value="DUF3108"/>
</dbReference>
<keyword evidence="3" id="KW-1185">Reference proteome</keyword>
<reference evidence="3" key="1">
    <citation type="submission" date="2017-10" db="EMBL/GenBank/DDBJ databases">
        <title>Completed PacBio SMRT sequence of Methylosinus trichosporium OB3b reveals presence of a third large plasmid.</title>
        <authorList>
            <person name="Charles T.C."/>
            <person name="Lynch M.D.J."/>
            <person name="Heil J.R."/>
            <person name="Cheng J."/>
        </authorList>
    </citation>
    <scope>NUCLEOTIDE SEQUENCE [LARGE SCALE GENOMIC DNA]</scope>
    <source>
        <strain evidence="3">OB3b</strain>
    </source>
</reference>
<keyword evidence="1" id="KW-0732">Signal</keyword>
<dbReference type="Proteomes" id="UP000230709">
    <property type="component" value="Chromosome"/>
</dbReference>
<name>A0A2D2D6C0_METT3</name>
<feature type="signal peptide" evidence="1">
    <location>
        <begin position="1"/>
        <end position="33"/>
    </location>
</feature>
<dbReference type="STRING" id="595536.GCA_000178815_01059"/>
<gene>
    <name evidence="2" type="ORF">CQW49_20690</name>
</gene>
<dbReference type="RefSeq" id="WP_003611456.1">
    <property type="nucleotide sequence ID" value="NZ_CP119869.1"/>
</dbReference>